<evidence type="ECO:0000256" key="2">
    <source>
        <dbReference type="ARBA" id="ARBA00022768"/>
    </source>
</evidence>
<dbReference type="InterPro" id="IPR036402">
    <property type="entry name" value="EF-Ts_dimer_sf"/>
</dbReference>
<dbReference type="EMBL" id="UINC01001704">
    <property type="protein sequence ID" value="SUZ86904.1"/>
    <property type="molecule type" value="Genomic_DNA"/>
</dbReference>
<dbReference type="FunFam" id="1.10.286.20:FF:000001">
    <property type="entry name" value="Elongation factor Ts"/>
    <property type="match status" value="1"/>
</dbReference>
<dbReference type="GO" id="GO:0005737">
    <property type="term" value="C:cytoplasm"/>
    <property type="evidence" value="ECO:0007669"/>
    <property type="project" value="UniProtKB-ARBA"/>
</dbReference>
<evidence type="ECO:0000256" key="1">
    <source>
        <dbReference type="ARBA" id="ARBA00005532"/>
    </source>
</evidence>
<dbReference type="FunFam" id="1.10.8.10:FF:000001">
    <property type="entry name" value="Elongation factor Ts"/>
    <property type="match status" value="1"/>
</dbReference>
<dbReference type="SUPFAM" id="SSF54713">
    <property type="entry name" value="Elongation factor Ts (EF-Ts), dimerisation domain"/>
    <property type="match status" value="2"/>
</dbReference>
<dbReference type="Gene3D" id="3.30.479.20">
    <property type="entry name" value="Elongation factor Ts, dimerisation domain"/>
    <property type="match status" value="2"/>
</dbReference>
<dbReference type="PROSITE" id="PS01127">
    <property type="entry name" value="EF_TS_2"/>
    <property type="match status" value="1"/>
</dbReference>
<dbReference type="Gene3D" id="1.10.8.10">
    <property type="entry name" value="DNA helicase RuvA subunit, C-terminal domain"/>
    <property type="match status" value="1"/>
</dbReference>
<protein>
    <recommendedName>
        <fullName evidence="4">Translation elongation factor EFTs/EF1B dimerisation domain-containing protein</fullName>
    </recommendedName>
</protein>
<dbReference type="PANTHER" id="PTHR11741:SF0">
    <property type="entry name" value="ELONGATION FACTOR TS, MITOCHONDRIAL"/>
    <property type="match status" value="1"/>
</dbReference>
<name>A0A381R6R4_9ZZZZ</name>
<dbReference type="SUPFAM" id="SSF46934">
    <property type="entry name" value="UBA-like"/>
    <property type="match status" value="1"/>
</dbReference>
<dbReference type="HAMAP" id="MF_00050">
    <property type="entry name" value="EF_Ts"/>
    <property type="match status" value="1"/>
</dbReference>
<evidence type="ECO:0000256" key="3">
    <source>
        <dbReference type="ARBA" id="ARBA00022917"/>
    </source>
</evidence>
<dbReference type="InterPro" id="IPR009060">
    <property type="entry name" value="UBA-like_sf"/>
</dbReference>
<dbReference type="InterPro" id="IPR018101">
    <property type="entry name" value="Transl_elong_Ts_CS"/>
</dbReference>
<sequence length="291" mass="32559">MDIKAIDVKKLREITNAGMMDCKKALLEANGDFENAKVLLREKGQSKADSKSGRTTAQGIAVIQVEADNSVILEVNCETDFAAKDNLFHQFVNNIAKLILENKLDNINQLSQQSFDEFENIEEYRKYVISKLGENITIRRFQRVKNDGQIGSYIHGTKIASLVVIDGNDAELAKDIAMHVAASKPEYLSASDIPEEIIKEEARILTLQAEEEGKPKEIVEKIVQGKLKKQFDQVTLTGQEFIKDPDITIDQLLAQKNASVNSFIRYEVGEGIEIEEVNFADEVKAQVDAIK</sequence>
<keyword evidence="2" id="KW-0251">Elongation factor</keyword>
<dbReference type="NCBIfam" id="TIGR00116">
    <property type="entry name" value="tsf"/>
    <property type="match status" value="1"/>
</dbReference>
<keyword evidence="3" id="KW-0648">Protein biosynthesis</keyword>
<dbReference type="AlphaFoldDB" id="A0A381R6R4"/>
<dbReference type="InterPro" id="IPR014039">
    <property type="entry name" value="Transl_elong_EFTs/EF1B_dimer"/>
</dbReference>
<dbReference type="Pfam" id="PF00889">
    <property type="entry name" value="EF_TS"/>
    <property type="match status" value="1"/>
</dbReference>
<evidence type="ECO:0000313" key="5">
    <source>
        <dbReference type="EMBL" id="SUZ86904.1"/>
    </source>
</evidence>
<feature type="domain" description="Translation elongation factor EFTs/EF1B dimerisation" evidence="4">
    <location>
        <begin position="71"/>
        <end position="270"/>
    </location>
</feature>
<accession>A0A381R6R4</accession>
<dbReference type="GO" id="GO:0003746">
    <property type="term" value="F:translation elongation factor activity"/>
    <property type="evidence" value="ECO:0007669"/>
    <property type="project" value="UniProtKB-KW"/>
</dbReference>
<organism evidence="5">
    <name type="scientific">marine metagenome</name>
    <dbReference type="NCBI Taxonomy" id="408172"/>
    <lineage>
        <taxon>unclassified sequences</taxon>
        <taxon>metagenomes</taxon>
        <taxon>ecological metagenomes</taxon>
    </lineage>
</organism>
<dbReference type="CDD" id="cd14275">
    <property type="entry name" value="UBA_EF-Ts"/>
    <property type="match status" value="1"/>
</dbReference>
<dbReference type="PANTHER" id="PTHR11741">
    <property type="entry name" value="ELONGATION FACTOR TS"/>
    <property type="match status" value="1"/>
</dbReference>
<gene>
    <name evidence="5" type="ORF">METZ01_LOCUS39758</name>
</gene>
<proteinExistence type="inferred from homology"/>
<reference evidence="5" key="1">
    <citation type="submission" date="2018-05" db="EMBL/GenBank/DDBJ databases">
        <authorList>
            <person name="Lanie J.A."/>
            <person name="Ng W.-L."/>
            <person name="Kazmierczak K.M."/>
            <person name="Andrzejewski T.M."/>
            <person name="Davidsen T.M."/>
            <person name="Wayne K.J."/>
            <person name="Tettelin H."/>
            <person name="Glass J.I."/>
            <person name="Rusch D."/>
            <person name="Podicherti R."/>
            <person name="Tsui H.-C.T."/>
            <person name="Winkler M.E."/>
        </authorList>
    </citation>
    <scope>NUCLEOTIDE SEQUENCE</scope>
</reference>
<dbReference type="InterPro" id="IPR001816">
    <property type="entry name" value="Transl_elong_EFTs/EF1B"/>
</dbReference>
<dbReference type="PROSITE" id="PS01126">
    <property type="entry name" value="EF_TS_1"/>
    <property type="match status" value="1"/>
</dbReference>
<comment type="similarity">
    <text evidence="1">Belongs to the EF-Ts family.</text>
</comment>
<dbReference type="Gene3D" id="1.10.286.20">
    <property type="match status" value="1"/>
</dbReference>
<evidence type="ECO:0000259" key="4">
    <source>
        <dbReference type="Pfam" id="PF00889"/>
    </source>
</evidence>